<protein>
    <submittedName>
        <fullName evidence="1">Uncharacterized protein</fullName>
    </submittedName>
</protein>
<proteinExistence type="predicted"/>
<evidence type="ECO:0000313" key="2">
    <source>
        <dbReference type="Proteomes" id="UP000030669"/>
    </source>
</evidence>
<dbReference type="HOGENOM" id="CLU_1525303_0_0_1"/>
<dbReference type="RefSeq" id="XP_007861060.1">
    <property type="nucleotide sequence ID" value="XM_007862869.1"/>
</dbReference>
<keyword evidence="2" id="KW-1185">Reference proteome</keyword>
<dbReference type="KEGG" id="gtr:GLOTRDRAFT_124470"/>
<name>S7S4A7_GLOTA</name>
<dbReference type="EMBL" id="KB469296">
    <property type="protein sequence ID" value="EPQ60719.1"/>
    <property type="molecule type" value="Genomic_DNA"/>
</dbReference>
<dbReference type="AlphaFoldDB" id="S7S4A7"/>
<dbReference type="GeneID" id="19301095"/>
<organism evidence="1 2">
    <name type="scientific">Gloeophyllum trabeum (strain ATCC 11539 / FP-39264 / Madison 617)</name>
    <name type="common">Brown rot fungus</name>
    <dbReference type="NCBI Taxonomy" id="670483"/>
    <lineage>
        <taxon>Eukaryota</taxon>
        <taxon>Fungi</taxon>
        <taxon>Dikarya</taxon>
        <taxon>Basidiomycota</taxon>
        <taxon>Agaricomycotina</taxon>
        <taxon>Agaricomycetes</taxon>
        <taxon>Gloeophyllales</taxon>
        <taxon>Gloeophyllaceae</taxon>
        <taxon>Gloeophyllum</taxon>
    </lineage>
</organism>
<gene>
    <name evidence="1" type="ORF">GLOTRDRAFT_124470</name>
</gene>
<dbReference type="Proteomes" id="UP000030669">
    <property type="component" value="Unassembled WGS sequence"/>
</dbReference>
<sequence>MVLTLGQEVLHYLRQLQASVQRLGIGLCRPDTAALPLHYLSKLCLQVVEPFVRQILDVIETLVDMRLQDLRDVLGAAAVLCGMTNGGLAGAARAEHFEFVVRLFLVSMHPAVSYRAGEDYGWQLTWPLSVPMYTRPYLGSQSEPALRHREDDELIRIPGHFAWRFVARANQRLVNR</sequence>
<evidence type="ECO:0000313" key="1">
    <source>
        <dbReference type="EMBL" id="EPQ60719.1"/>
    </source>
</evidence>
<reference evidence="1 2" key="1">
    <citation type="journal article" date="2012" name="Science">
        <title>The Paleozoic origin of enzymatic lignin decomposition reconstructed from 31 fungal genomes.</title>
        <authorList>
            <person name="Floudas D."/>
            <person name="Binder M."/>
            <person name="Riley R."/>
            <person name="Barry K."/>
            <person name="Blanchette R.A."/>
            <person name="Henrissat B."/>
            <person name="Martinez A.T."/>
            <person name="Otillar R."/>
            <person name="Spatafora J.W."/>
            <person name="Yadav J.S."/>
            <person name="Aerts A."/>
            <person name="Benoit I."/>
            <person name="Boyd A."/>
            <person name="Carlson A."/>
            <person name="Copeland A."/>
            <person name="Coutinho P.M."/>
            <person name="de Vries R.P."/>
            <person name="Ferreira P."/>
            <person name="Findley K."/>
            <person name="Foster B."/>
            <person name="Gaskell J."/>
            <person name="Glotzer D."/>
            <person name="Gorecki P."/>
            <person name="Heitman J."/>
            <person name="Hesse C."/>
            <person name="Hori C."/>
            <person name="Igarashi K."/>
            <person name="Jurgens J.A."/>
            <person name="Kallen N."/>
            <person name="Kersten P."/>
            <person name="Kohler A."/>
            <person name="Kuees U."/>
            <person name="Kumar T.K.A."/>
            <person name="Kuo A."/>
            <person name="LaButti K."/>
            <person name="Larrondo L.F."/>
            <person name="Lindquist E."/>
            <person name="Ling A."/>
            <person name="Lombard V."/>
            <person name="Lucas S."/>
            <person name="Lundell T."/>
            <person name="Martin R."/>
            <person name="McLaughlin D.J."/>
            <person name="Morgenstern I."/>
            <person name="Morin E."/>
            <person name="Murat C."/>
            <person name="Nagy L.G."/>
            <person name="Nolan M."/>
            <person name="Ohm R.A."/>
            <person name="Patyshakuliyeva A."/>
            <person name="Rokas A."/>
            <person name="Ruiz-Duenas F.J."/>
            <person name="Sabat G."/>
            <person name="Salamov A."/>
            <person name="Samejima M."/>
            <person name="Schmutz J."/>
            <person name="Slot J.C."/>
            <person name="St John F."/>
            <person name="Stenlid J."/>
            <person name="Sun H."/>
            <person name="Sun S."/>
            <person name="Syed K."/>
            <person name="Tsang A."/>
            <person name="Wiebenga A."/>
            <person name="Young D."/>
            <person name="Pisabarro A."/>
            <person name="Eastwood D.C."/>
            <person name="Martin F."/>
            <person name="Cullen D."/>
            <person name="Grigoriev I.V."/>
            <person name="Hibbett D.S."/>
        </authorList>
    </citation>
    <scope>NUCLEOTIDE SEQUENCE [LARGE SCALE GENOMIC DNA]</scope>
    <source>
        <strain evidence="1 2">ATCC 11539</strain>
    </source>
</reference>
<accession>S7S4A7</accession>